<evidence type="ECO:0000256" key="3">
    <source>
        <dbReference type="ARBA" id="ARBA00004496"/>
    </source>
</evidence>
<keyword evidence="12 23" id="KW-0863">Zinc-finger</keyword>
<evidence type="ECO:0000313" key="28">
    <source>
        <dbReference type="Proteomes" id="UP000288216"/>
    </source>
</evidence>
<gene>
    <name evidence="27" type="ORF">scyTo_0013682</name>
</gene>
<evidence type="ECO:0000256" key="4">
    <source>
        <dbReference type="ARBA" id="ARBA00004906"/>
    </source>
</evidence>
<dbReference type="STRING" id="75743.A0A401P2C1"/>
<dbReference type="UniPathway" id="UPA00143"/>
<evidence type="ECO:0000256" key="8">
    <source>
        <dbReference type="ARBA" id="ARBA00022473"/>
    </source>
</evidence>
<keyword evidence="13" id="KW-0221">Differentiation</keyword>
<evidence type="ECO:0000256" key="19">
    <source>
        <dbReference type="ARBA" id="ARBA00023242"/>
    </source>
</evidence>
<keyword evidence="28" id="KW-1185">Reference proteome</keyword>
<dbReference type="GO" id="GO:0061630">
    <property type="term" value="F:ubiquitin protein ligase activity"/>
    <property type="evidence" value="ECO:0007669"/>
    <property type="project" value="UniProtKB-EC"/>
</dbReference>
<reference evidence="27 28" key="1">
    <citation type="journal article" date="2018" name="Nat. Ecol. Evol.">
        <title>Shark genomes provide insights into elasmobranch evolution and the origin of vertebrates.</title>
        <authorList>
            <person name="Hara Y"/>
            <person name="Yamaguchi K"/>
            <person name="Onimaru K"/>
            <person name="Kadota M"/>
            <person name="Koyanagi M"/>
            <person name="Keeley SD"/>
            <person name="Tatsumi K"/>
            <person name="Tanaka K"/>
            <person name="Motone F"/>
            <person name="Kageyama Y"/>
            <person name="Nozu R"/>
            <person name="Adachi N"/>
            <person name="Nishimura O"/>
            <person name="Nakagawa R"/>
            <person name="Tanegashima C"/>
            <person name="Kiyatake I"/>
            <person name="Matsumoto R"/>
            <person name="Murakumo K"/>
            <person name="Nishida K"/>
            <person name="Terakita A"/>
            <person name="Kuratani S"/>
            <person name="Sato K"/>
            <person name="Hyodo S Kuraku.S."/>
        </authorList>
    </citation>
    <scope>NUCLEOTIDE SEQUENCE [LARGE SCALE GENOMIC DNA]</scope>
</reference>
<sequence length="254" mass="28845">MYTTHPFQGHRLHLTSVCGKGHTAVEMAMNYKEDASRRKETSGDDKEALTCPVCLEIYENPMRVECKHVFCTNCLFALQKPKKPICAVCRSPLKGAARAIEIERKLEETPASCNGCGTQVYMKKLRSHNATCAKYQEFISEGVKASMKDQHPSLSSVPNRFTFTCPFCNAKNLDQDSLVEHCITSHTGEYGRMVCPICSSMPWGDPNFRSADLIQHLKIRHKFSYDTFVDYSVDEDEMLQEAIELSLQDRNMRL</sequence>
<evidence type="ECO:0000256" key="10">
    <source>
        <dbReference type="ARBA" id="ARBA00022679"/>
    </source>
</evidence>
<dbReference type="Pfam" id="PF18574">
    <property type="entry name" value="zf_C2HC_14"/>
    <property type="match status" value="1"/>
</dbReference>
<dbReference type="Pfam" id="PF13445">
    <property type="entry name" value="zf-RING_UBOX"/>
    <property type="match status" value="1"/>
</dbReference>
<evidence type="ECO:0000256" key="23">
    <source>
        <dbReference type="PROSITE-ProRule" id="PRU00042"/>
    </source>
</evidence>
<dbReference type="Pfam" id="PF05605">
    <property type="entry name" value="zf-Di19"/>
    <property type="match status" value="1"/>
</dbReference>
<dbReference type="InterPro" id="IPR034734">
    <property type="entry name" value="ZF_C2HC_RNF"/>
</dbReference>
<name>A0A401P2C1_SCYTO</name>
<dbReference type="GO" id="GO:0005737">
    <property type="term" value="C:cytoplasm"/>
    <property type="evidence" value="ECO:0007669"/>
    <property type="project" value="UniProtKB-SubCell"/>
</dbReference>
<keyword evidence="14" id="KW-0833">Ubl conjugation pathway</keyword>
<evidence type="ECO:0000256" key="1">
    <source>
        <dbReference type="ARBA" id="ARBA00000900"/>
    </source>
</evidence>
<comment type="catalytic activity">
    <reaction evidence="1">
        <text>S-ubiquitinyl-[E2 ubiquitin-conjugating enzyme]-L-cysteine + [acceptor protein]-L-lysine = [E2 ubiquitin-conjugating enzyme]-L-cysteine + N(6)-ubiquitinyl-[acceptor protein]-L-lysine.</text>
        <dbReference type="EC" id="2.3.2.27"/>
    </reaction>
</comment>
<dbReference type="PROSITE" id="PS50330">
    <property type="entry name" value="UIM"/>
    <property type="match status" value="1"/>
</dbReference>
<evidence type="ECO:0000256" key="11">
    <source>
        <dbReference type="ARBA" id="ARBA00022723"/>
    </source>
</evidence>
<dbReference type="GO" id="GO:0008270">
    <property type="term" value="F:zinc ion binding"/>
    <property type="evidence" value="ECO:0007669"/>
    <property type="project" value="UniProtKB-KW"/>
</dbReference>
<evidence type="ECO:0000259" key="24">
    <source>
        <dbReference type="PROSITE" id="PS50089"/>
    </source>
</evidence>
<dbReference type="PROSITE" id="PS00518">
    <property type="entry name" value="ZF_RING_1"/>
    <property type="match status" value="1"/>
</dbReference>
<dbReference type="PANTHER" id="PTHR46016">
    <property type="entry name" value="ZINC FINGER, RING/FYVE/PHD-TYPE"/>
    <property type="match status" value="1"/>
</dbReference>
<evidence type="ECO:0000259" key="25">
    <source>
        <dbReference type="PROSITE" id="PS50157"/>
    </source>
</evidence>
<keyword evidence="17" id="KW-0744">Spermatogenesis</keyword>
<dbReference type="SMART" id="SM00184">
    <property type="entry name" value="RING"/>
    <property type="match status" value="1"/>
</dbReference>
<evidence type="ECO:0000256" key="18">
    <source>
        <dbReference type="ARBA" id="ARBA00022990"/>
    </source>
</evidence>
<keyword evidence="18" id="KW-0007">Acetylation</keyword>
<dbReference type="GO" id="GO:0007283">
    <property type="term" value="P:spermatogenesis"/>
    <property type="evidence" value="ECO:0007669"/>
    <property type="project" value="UniProtKB-KW"/>
</dbReference>
<dbReference type="PROSITE" id="PS51803">
    <property type="entry name" value="ZF_C2HC_RNF"/>
    <property type="match status" value="1"/>
</dbReference>
<feature type="domain" description="C2HC RNF-type" evidence="26">
    <location>
        <begin position="113"/>
        <end position="132"/>
    </location>
</feature>
<dbReference type="InterPro" id="IPR051438">
    <property type="entry name" value="RNF_E3_ubiq-protein_ligase"/>
</dbReference>
<dbReference type="Gene3D" id="3.30.40.10">
    <property type="entry name" value="Zinc/RING finger domain, C3HC4 (zinc finger)"/>
    <property type="match status" value="1"/>
</dbReference>
<dbReference type="CDD" id="cd16540">
    <property type="entry name" value="RING-HC_RNF114"/>
    <property type="match status" value="1"/>
</dbReference>
<evidence type="ECO:0000256" key="9">
    <source>
        <dbReference type="ARBA" id="ARBA00022490"/>
    </source>
</evidence>
<accession>A0A401P2C1</accession>
<evidence type="ECO:0000256" key="5">
    <source>
        <dbReference type="ARBA" id="ARBA00011624"/>
    </source>
</evidence>
<keyword evidence="16" id="KW-0832">Ubl conjugation</keyword>
<dbReference type="InterPro" id="IPR008598">
    <property type="entry name" value="Di19_Zn-bd"/>
</dbReference>
<dbReference type="GO" id="GO:0030154">
    <property type="term" value="P:cell differentiation"/>
    <property type="evidence" value="ECO:0007669"/>
    <property type="project" value="UniProtKB-KW"/>
</dbReference>
<keyword evidence="8" id="KW-0217">Developmental protein</keyword>
<dbReference type="Proteomes" id="UP000288216">
    <property type="component" value="Unassembled WGS sequence"/>
</dbReference>
<dbReference type="OMA" id="HANERTP"/>
<evidence type="ECO:0000256" key="6">
    <source>
        <dbReference type="ARBA" id="ARBA00012483"/>
    </source>
</evidence>
<feature type="domain" description="RING-type" evidence="24">
    <location>
        <begin position="51"/>
        <end position="90"/>
    </location>
</feature>
<dbReference type="SUPFAM" id="SSF57850">
    <property type="entry name" value="RING/U-box"/>
    <property type="match status" value="1"/>
</dbReference>
<evidence type="ECO:0000256" key="22">
    <source>
        <dbReference type="ARBA" id="ARBA00033455"/>
    </source>
</evidence>
<dbReference type="PANTHER" id="PTHR46016:SF3">
    <property type="entry name" value="E3 UBIQUITIN-PROTEIN LIGASE RNF114"/>
    <property type="match status" value="1"/>
</dbReference>
<dbReference type="GO" id="GO:0006511">
    <property type="term" value="P:ubiquitin-dependent protein catabolic process"/>
    <property type="evidence" value="ECO:0007669"/>
    <property type="project" value="TreeGrafter"/>
</dbReference>
<evidence type="ECO:0000256" key="14">
    <source>
        <dbReference type="ARBA" id="ARBA00022786"/>
    </source>
</evidence>
<comment type="subunit">
    <text evidence="5">Interacts with XAF1, the interaction increases XAF1 stability and proapoptotic effects, and may regulate IFN signaling.</text>
</comment>
<evidence type="ECO:0000256" key="15">
    <source>
        <dbReference type="ARBA" id="ARBA00022833"/>
    </source>
</evidence>
<dbReference type="PROSITE" id="PS50157">
    <property type="entry name" value="ZINC_FINGER_C2H2_2"/>
    <property type="match status" value="1"/>
</dbReference>
<comment type="caution">
    <text evidence="27">The sequence shown here is derived from an EMBL/GenBank/DDBJ whole genome shotgun (WGS) entry which is preliminary data.</text>
</comment>
<dbReference type="EC" id="2.3.2.27" evidence="6"/>
<evidence type="ECO:0000256" key="20">
    <source>
        <dbReference type="ARBA" id="ARBA00030438"/>
    </source>
</evidence>
<keyword evidence="9" id="KW-0963">Cytoplasm</keyword>
<evidence type="ECO:0000256" key="2">
    <source>
        <dbReference type="ARBA" id="ARBA00004123"/>
    </source>
</evidence>
<protein>
    <recommendedName>
        <fullName evidence="7">E3 ubiquitin-protein ligase RNF114</fullName>
        <ecNumber evidence="6">2.3.2.27</ecNumber>
    </recommendedName>
    <alternativeName>
        <fullName evidence="21">RING finger protein 114</fullName>
    </alternativeName>
    <alternativeName>
        <fullName evidence="20">RING-type E3 ubiquitin transferase RNF114</fullName>
    </alternativeName>
    <alternativeName>
        <fullName evidence="22">Zinc finger protein 313</fullName>
    </alternativeName>
</protein>
<keyword evidence="10" id="KW-0808">Transferase</keyword>
<evidence type="ECO:0000256" key="16">
    <source>
        <dbReference type="ARBA" id="ARBA00022843"/>
    </source>
</evidence>
<proteinExistence type="predicted"/>
<evidence type="ECO:0000256" key="21">
    <source>
        <dbReference type="ARBA" id="ARBA00031134"/>
    </source>
</evidence>
<dbReference type="EMBL" id="BFAA01007092">
    <property type="protein sequence ID" value="GCB67284.1"/>
    <property type="molecule type" value="Genomic_DNA"/>
</dbReference>
<dbReference type="InterPro" id="IPR003903">
    <property type="entry name" value="UIM_dom"/>
</dbReference>
<dbReference type="InterPro" id="IPR013083">
    <property type="entry name" value="Znf_RING/FYVE/PHD"/>
</dbReference>
<dbReference type="Gene3D" id="3.30.160.60">
    <property type="entry name" value="Classic Zinc Finger"/>
    <property type="match status" value="1"/>
</dbReference>
<dbReference type="InterPro" id="IPR017907">
    <property type="entry name" value="Znf_RING_CS"/>
</dbReference>
<dbReference type="GO" id="GO:0005634">
    <property type="term" value="C:nucleus"/>
    <property type="evidence" value="ECO:0007669"/>
    <property type="project" value="UniProtKB-SubCell"/>
</dbReference>
<evidence type="ECO:0000256" key="7">
    <source>
        <dbReference type="ARBA" id="ARBA00014143"/>
    </source>
</evidence>
<evidence type="ECO:0000313" key="27">
    <source>
        <dbReference type="EMBL" id="GCB67284.1"/>
    </source>
</evidence>
<organism evidence="27 28">
    <name type="scientific">Scyliorhinus torazame</name>
    <name type="common">Cloudy catshark</name>
    <name type="synonym">Catulus torazame</name>
    <dbReference type="NCBI Taxonomy" id="75743"/>
    <lineage>
        <taxon>Eukaryota</taxon>
        <taxon>Metazoa</taxon>
        <taxon>Chordata</taxon>
        <taxon>Craniata</taxon>
        <taxon>Vertebrata</taxon>
        <taxon>Chondrichthyes</taxon>
        <taxon>Elasmobranchii</taxon>
        <taxon>Galeomorphii</taxon>
        <taxon>Galeoidea</taxon>
        <taxon>Carcharhiniformes</taxon>
        <taxon>Scyliorhinidae</taxon>
        <taxon>Scyliorhinus</taxon>
    </lineage>
</organism>
<dbReference type="GO" id="GO:0000209">
    <property type="term" value="P:protein polyubiquitination"/>
    <property type="evidence" value="ECO:0007669"/>
    <property type="project" value="TreeGrafter"/>
</dbReference>
<dbReference type="AlphaFoldDB" id="A0A401P2C1"/>
<evidence type="ECO:0000256" key="13">
    <source>
        <dbReference type="ARBA" id="ARBA00022782"/>
    </source>
</evidence>
<dbReference type="InterPro" id="IPR027370">
    <property type="entry name" value="Znf-RING_euk"/>
</dbReference>
<dbReference type="OrthoDB" id="6270329at2759"/>
<keyword evidence="11" id="KW-0479">Metal-binding</keyword>
<dbReference type="InterPro" id="IPR001841">
    <property type="entry name" value="Znf_RING"/>
</dbReference>
<dbReference type="PROSITE" id="PS50089">
    <property type="entry name" value="ZF_RING_2"/>
    <property type="match status" value="1"/>
</dbReference>
<comment type="pathway">
    <text evidence="4">Protein modification; protein ubiquitination.</text>
</comment>
<keyword evidence="19" id="KW-0539">Nucleus</keyword>
<feature type="domain" description="C2H2-type" evidence="25">
    <location>
        <begin position="163"/>
        <end position="191"/>
    </location>
</feature>
<comment type="subcellular location">
    <subcellularLocation>
        <location evidence="3">Cytoplasm</location>
    </subcellularLocation>
    <subcellularLocation>
        <location evidence="2">Nucleus</location>
    </subcellularLocation>
</comment>
<dbReference type="InterPro" id="IPR042716">
    <property type="entry name" value="RNF114_RING-HC"/>
</dbReference>
<evidence type="ECO:0000259" key="26">
    <source>
        <dbReference type="PROSITE" id="PS51803"/>
    </source>
</evidence>
<evidence type="ECO:0000256" key="12">
    <source>
        <dbReference type="ARBA" id="ARBA00022771"/>
    </source>
</evidence>
<dbReference type="InterPro" id="IPR013087">
    <property type="entry name" value="Znf_C2H2_type"/>
</dbReference>
<evidence type="ECO:0000256" key="17">
    <source>
        <dbReference type="ARBA" id="ARBA00022871"/>
    </source>
</evidence>
<keyword evidence="15" id="KW-0862">Zinc</keyword>